<dbReference type="PANTHER" id="PTHR12219:SF8">
    <property type="entry name" value="NADH DEHYDROGENASE [UBIQUINONE] IRON-SULFUR PROTEIN 4, MITOCHONDRIAL"/>
    <property type="match status" value="1"/>
</dbReference>
<comment type="subcellular location">
    <subcellularLocation>
        <location evidence="11">Mitochondrion inner membrane</location>
        <topology evidence="11">Peripheral membrane protein</topology>
        <orientation evidence="11">Matrix side</orientation>
    </subcellularLocation>
</comment>
<dbReference type="FunFam" id="3.30.160.190:FF:000001">
    <property type="entry name" value="NADH-ubiquinone oxidoreductase 21 kDa subunit mitochondrial"/>
    <property type="match status" value="1"/>
</dbReference>
<dbReference type="OrthoDB" id="3089at2759"/>
<comment type="function">
    <text evidence="1 11">Accessory subunit of the mitochondrial membrane respiratory chain NADH dehydrogenase (Complex I), that is believed not to be involved in catalysis. Complex I functions in the transfer of electrons from NADH to the respiratory chain. The immediate electron acceptor for the enzyme is believed to be ubiquinone.</text>
</comment>
<keyword evidence="7 11" id="KW-0809">Transit peptide</keyword>
<dbReference type="FunCoup" id="A0A482WHF3">
    <property type="interactions" value="974"/>
</dbReference>
<evidence type="ECO:0000256" key="6">
    <source>
        <dbReference type="ARBA" id="ARBA00022792"/>
    </source>
</evidence>
<name>A0A482WHF3_LAOST</name>
<dbReference type="GO" id="GO:0005743">
    <property type="term" value="C:mitochondrial inner membrane"/>
    <property type="evidence" value="ECO:0007669"/>
    <property type="project" value="UniProtKB-SubCell"/>
</dbReference>
<accession>A0A482WHF3</accession>
<dbReference type="EMBL" id="QKKF02035457">
    <property type="protein sequence ID" value="RZF32955.1"/>
    <property type="molecule type" value="Genomic_DNA"/>
</dbReference>
<evidence type="ECO:0000256" key="10">
    <source>
        <dbReference type="ARBA" id="ARBA00023136"/>
    </source>
</evidence>
<dbReference type="InterPro" id="IPR038532">
    <property type="entry name" value="NDUFS4-like_sf"/>
</dbReference>
<evidence type="ECO:0000256" key="11">
    <source>
        <dbReference type="RuleBase" id="RU367010"/>
    </source>
</evidence>
<organism evidence="12 13">
    <name type="scientific">Laodelphax striatellus</name>
    <name type="common">Small brown planthopper</name>
    <name type="synonym">Delphax striatella</name>
    <dbReference type="NCBI Taxonomy" id="195883"/>
    <lineage>
        <taxon>Eukaryota</taxon>
        <taxon>Metazoa</taxon>
        <taxon>Ecdysozoa</taxon>
        <taxon>Arthropoda</taxon>
        <taxon>Hexapoda</taxon>
        <taxon>Insecta</taxon>
        <taxon>Pterygota</taxon>
        <taxon>Neoptera</taxon>
        <taxon>Paraneoptera</taxon>
        <taxon>Hemiptera</taxon>
        <taxon>Auchenorrhyncha</taxon>
        <taxon>Fulgoroidea</taxon>
        <taxon>Delphacidae</taxon>
        <taxon>Criomorphinae</taxon>
        <taxon>Laodelphax</taxon>
    </lineage>
</organism>
<evidence type="ECO:0000256" key="5">
    <source>
        <dbReference type="ARBA" id="ARBA00022660"/>
    </source>
</evidence>
<dbReference type="Pfam" id="PF04800">
    <property type="entry name" value="NDUS4"/>
    <property type="match status" value="1"/>
</dbReference>
<keyword evidence="4 11" id="KW-0813">Transport</keyword>
<dbReference type="AlphaFoldDB" id="A0A482WHF3"/>
<evidence type="ECO:0000256" key="4">
    <source>
        <dbReference type="ARBA" id="ARBA00022448"/>
    </source>
</evidence>
<proteinExistence type="inferred from homology"/>
<keyword evidence="6 11" id="KW-0999">Mitochondrion inner membrane</keyword>
<dbReference type="Proteomes" id="UP000291343">
    <property type="component" value="Unassembled WGS sequence"/>
</dbReference>
<keyword evidence="9 11" id="KW-0496">Mitochondrion</keyword>
<evidence type="ECO:0000256" key="7">
    <source>
        <dbReference type="ARBA" id="ARBA00022946"/>
    </source>
</evidence>
<keyword evidence="5 11" id="KW-0679">Respiratory chain</keyword>
<dbReference type="InParanoid" id="A0A482WHF3"/>
<dbReference type="InterPro" id="IPR006885">
    <property type="entry name" value="NADH_UbQ_FeS_4_mit-like"/>
</dbReference>
<comment type="similarity">
    <text evidence="2 11">Belongs to the complex I NDUFS4 subunit family.</text>
</comment>
<protein>
    <recommendedName>
        <fullName evidence="3 11">NADH dehydrogenase [ubiquinone] iron-sulfur protein 4, mitochondrial</fullName>
    </recommendedName>
</protein>
<dbReference type="Gene3D" id="3.30.160.190">
    <property type="entry name" value="atu1810 like domain"/>
    <property type="match status" value="1"/>
</dbReference>
<dbReference type="PANTHER" id="PTHR12219">
    <property type="entry name" value="NADH-UBIQUINONE OXIDOREDUCTASE"/>
    <property type="match status" value="1"/>
</dbReference>
<gene>
    <name evidence="12" type="ORF">LSTR_LSTR000825</name>
</gene>
<comment type="caution">
    <text evidence="12">The sequence shown here is derived from an EMBL/GenBank/DDBJ whole genome shotgun (WGS) entry which is preliminary data.</text>
</comment>
<keyword evidence="8 11" id="KW-0249">Electron transport</keyword>
<keyword evidence="10 11" id="KW-0472">Membrane</keyword>
<evidence type="ECO:0000256" key="2">
    <source>
        <dbReference type="ARBA" id="ARBA00005882"/>
    </source>
</evidence>
<evidence type="ECO:0000256" key="9">
    <source>
        <dbReference type="ARBA" id="ARBA00023128"/>
    </source>
</evidence>
<keyword evidence="13" id="KW-1185">Reference proteome</keyword>
<evidence type="ECO:0000256" key="3">
    <source>
        <dbReference type="ARBA" id="ARBA00015796"/>
    </source>
</evidence>
<evidence type="ECO:0000256" key="8">
    <source>
        <dbReference type="ARBA" id="ARBA00022982"/>
    </source>
</evidence>
<dbReference type="GO" id="GO:0022900">
    <property type="term" value="P:electron transport chain"/>
    <property type="evidence" value="ECO:0007669"/>
    <property type="project" value="InterPro"/>
</dbReference>
<reference evidence="12 13" key="1">
    <citation type="journal article" date="2017" name="Gigascience">
        <title>Genome sequence of the small brown planthopper, Laodelphax striatellus.</title>
        <authorList>
            <person name="Zhu J."/>
            <person name="Jiang F."/>
            <person name="Wang X."/>
            <person name="Yang P."/>
            <person name="Bao Y."/>
            <person name="Zhao W."/>
            <person name="Wang W."/>
            <person name="Lu H."/>
            <person name="Wang Q."/>
            <person name="Cui N."/>
            <person name="Li J."/>
            <person name="Chen X."/>
            <person name="Luo L."/>
            <person name="Yu J."/>
            <person name="Kang L."/>
            <person name="Cui F."/>
        </authorList>
    </citation>
    <scope>NUCLEOTIDE SEQUENCE [LARGE SCALE GENOMIC DNA]</scope>
    <source>
        <strain evidence="12">Lst14</strain>
    </source>
</reference>
<sequence length="183" mass="20785">MASLIGLRKLNGFLRPQTLRQCVSLSTGNAVFGKEPVMKDKKYALLSPEDMEHLDKIKSTITTTDPMDVSLISGVPEEHVKERRVRIFASSKNAMQSGTDNVGIWSMEFETRERWENPLMGWSSSGDPLSNMKLEFISTEAAIDFCEKNGWSWYVEKEKPINARGKSYAVNFAWNKRSRVSTK</sequence>
<evidence type="ECO:0000256" key="1">
    <source>
        <dbReference type="ARBA" id="ARBA00003195"/>
    </source>
</evidence>
<evidence type="ECO:0000313" key="13">
    <source>
        <dbReference type="Proteomes" id="UP000291343"/>
    </source>
</evidence>
<dbReference type="SMR" id="A0A482WHF3"/>
<evidence type="ECO:0000313" key="12">
    <source>
        <dbReference type="EMBL" id="RZF32955.1"/>
    </source>
</evidence>
<dbReference type="STRING" id="195883.A0A482WHF3"/>